<keyword evidence="3" id="KW-1185">Reference proteome</keyword>
<evidence type="ECO:0000313" key="3">
    <source>
        <dbReference type="Proteomes" id="UP000253383"/>
    </source>
</evidence>
<dbReference type="AlphaFoldDB" id="A0A368JIF5"/>
<evidence type="ECO:0000256" key="1">
    <source>
        <dbReference type="SAM" id="SignalP"/>
    </source>
</evidence>
<dbReference type="Proteomes" id="UP000253383">
    <property type="component" value="Unassembled WGS sequence"/>
</dbReference>
<organism evidence="2 3">
    <name type="scientific">Larkinella punicea</name>
    <dbReference type="NCBI Taxonomy" id="2315727"/>
    <lineage>
        <taxon>Bacteria</taxon>
        <taxon>Pseudomonadati</taxon>
        <taxon>Bacteroidota</taxon>
        <taxon>Cytophagia</taxon>
        <taxon>Cytophagales</taxon>
        <taxon>Spirosomataceae</taxon>
        <taxon>Larkinella</taxon>
    </lineage>
</organism>
<accession>A0A368JIF5</accession>
<feature type="signal peptide" evidence="1">
    <location>
        <begin position="1"/>
        <end position="19"/>
    </location>
</feature>
<reference evidence="2 3" key="1">
    <citation type="submission" date="2018-07" db="EMBL/GenBank/DDBJ databases">
        <title>Genome analysis of Larkinella rosea.</title>
        <authorList>
            <person name="Zhou Z."/>
            <person name="Wang G."/>
        </authorList>
    </citation>
    <scope>NUCLEOTIDE SEQUENCE [LARGE SCALE GENOMIC DNA]</scope>
    <source>
        <strain evidence="3">zzj9</strain>
    </source>
</reference>
<gene>
    <name evidence="2" type="ORF">DUE52_22595</name>
</gene>
<comment type="caution">
    <text evidence="2">The sequence shown here is derived from an EMBL/GenBank/DDBJ whole genome shotgun (WGS) entry which is preliminary data.</text>
</comment>
<evidence type="ECO:0008006" key="4">
    <source>
        <dbReference type="Google" id="ProtNLM"/>
    </source>
</evidence>
<evidence type="ECO:0000313" key="2">
    <source>
        <dbReference type="EMBL" id="RCR67322.1"/>
    </source>
</evidence>
<proteinExistence type="predicted"/>
<dbReference type="OrthoDB" id="912723at2"/>
<sequence>MKRIIFTLFSFLGFYSLYAQSVNEQNVTYSQEECQLTTSELQRFICYVTRANVEEKTLLKIGVRPNSFVPFSNDNRNSQLGLNLEIMAEHKVHPSFSILVGVDYNVLYTRTKAYGTPDWDFSQQIKAKVGTRYYYGMARRIREGKSANNFSGNYIGLQFSRPISTYHKGRRFDFQTSRFINTKHVSRLFELDQPAVDLLWGFQRRLGRLGYVDINTGPRLTRYSGRYNSPFYKATYRVSFQFNALIGLGW</sequence>
<protein>
    <recommendedName>
        <fullName evidence="4">DUF3575 domain-containing protein</fullName>
    </recommendedName>
</protein>
<name>A0A368JIF5_9BACT</name>
<feature type="chain" id="PRO_5016562356" description="DUF3575 domain-containing protein" evidence="1">
    <location>
        <begin position="20"/>
        <end position="250"/>
    </location>
</feature>
<dbReference type="RefSeq" id="WP_114408321.1">
    <property type="nucleotide sequence ID" value="NZ_QOWE01000020.1"/>
</dbReference>
<dbReference type="EMBL" id="QOWE01000020">
    <property type="protein sequence ID" value="RCR67322.1"/>
    <property type="molecule type" value="Genomic_DNA"/>
</dbReference>
<keyword evidence="1" id="KW-0732">Signal</keyword>